<dbReference type="InParanoid" id="A0A409Y4E1"/>
<proteinExistence type="predicted"/>
<reference evidence="1 2" key="1">
    <citation type="journal article" date="2018" name="Evol. Lett.">
        <title>Horizontal gene cluster transfer increased hallucinogenic mushroom diversity.</title>
        <authorList>
            <person name="Reynolds H.T."/>
            <person name="Vijayakumar V."/>
            <person name="Gluck-Thaler E."/>
            <person name="Korotkin H.B."/>
            <person name="Matheny P.B."/>
            <person name="Slot J.C."/>
        </authorList>
    </citation>
    <scope>NUCLEOTIDE SEQUENCE [LARGE SCALE GENOMIC DNA]</scope>
    <source>
        <strain evidence="1 2">SRW20</strain>
    </source>
</reference>
<evidence type="ECO:0000313" key="1">
    <source>
        <dbReference type="EMBL" id="PPQ97811.1"/>
    </source>
</evidence>
<name>A0A409Y4E1_9AGAR</name>
<gene>
    <name evidence="1" type="ORF">CVT26_012903</name>
</gene>
<comment type="caution">
    <text evidence="1">The sequence shown here is derived from an EMBL/GenBank/DDBJ whole genome shotgun (WGS) entry which is preliminary data.</text>
</comment>
<protein>
    <submittedName>
        <fullName evidence="1">Uncharacterized protein</fullName>
    </submittedName>
</protein>
<dbReference type="AlphaFoldDB" id="A0A409Y4E1"/>
<keyword evidence="2" id="KW-1185">Reference proteome</keyword>
<dbReference type="Proteomes" id="UP000284706">
    <property type="component" value="Unassembled WGS sequence"/>
</dbReference>
<sequence length="133" mass="14510">MARAAREQSPSAHLLAPSHPAALVDPLDIHNNLHNLRSWRATQMASGLEFHDRNAGENALSSTSRSLISYDLIENPVLTKLNFMLDWERTLDVGHGVSAEGSRRRGAEGEFLFVGSPRNMQLGNASADCSQSS</sequence>
<organism evidence="1 2">
    <name type="scientific">Gymnopilus dilepis</name>
    <dbReference type="NCBI Taxonomy" id="231916"/>
    <lineage>
        <taxon>Eukaryota</taxon>
        <taxon>Fungi</taxon>
        <taxon>Dikarya</taxon>
        <taxon>Basidiomycota</taxon>
        <taxon>Agaricomycotina</taxon>
        <taxon>Agaricomycetes</taxon>
        <taxon>Agaricomycetidae</taxon>
        <taxon>Agaricales</taxon>
        <taxon>Agaricineae</taxon>
        <taxon>Hymenogastraceae</taxon>
        <taxon>Gymnopilus</taxon>
    </lineage>
</organism>
<accession>A0A409Y4E1</accession>
<dbReference type="EMBL" id="NHYE01001189">
    <property type="protein sequence ID" value="PPQ97811.1"/>
    <property type="molecule type" value="Genomic_DNA"/>
</dbReference>
<evidence type="ECO:0000313" key="2">
    <source>
        <dbReference type="Proteomes" id="UP000284706"/>
    </source>
</evidence>